<protein>
    <submittedName>
        <fullName evidence="1">Uncharacterized protein</fullName>
    </submittedName>
</protein>
<reference evidence="2" key="1">
    <citation type="submission" date="2016-12" db="EMBL/GenBank/DDBJ databases">
        <authorList>
            <person name="Gaudriault S."/>
        </authorList>
    </citation>
    <scope>NUCLEOTIDE SEQUENCE [LARGE SCALE GENOMIC DNA]</scope>
    <source>
        <strain evidence="2">HGB1681 (deposited as PTA-6826 in the American Type Culture Collection)</strain>
    </source>
</reference>
<sequence length="112" mass="13591">MFFAHRHLSFNRLFHQLQQQSQDLRLTRQQNRLSELHQKLIDGLLRRLKQNSVACEKLNQRLLQHNPEQEIRHYSQNIQEIDFYLKQTIEGSYHAIKKNLLFPVHAWRPSAH</sequence>
<dbReference type="Proteomes" id="UP000196435">
    <property type="component" value="Unassembled WGS sequence"/>
</dbReference>
<name>A0A1N6MZ45_9GAMM</name>
<dbReference type="AlphaFoldDB" id="A0A1N6MZ45"/>
<evidence type="ECO:0000313" key="2">
    <source>
        <dbReference type="Proteomes" id="UP000196435"/>
    </source>
</evidence>
<accession>A0A1N6MZ45</accession>
<gene>
    <name evidence="1" type="ORF">XIS1_490016</name>
</gene>
<dbReference type="EMBL" id="FTLG01000191">
    <property type="protein sequence ID" value="SIP74019.1"/>
    <property type="molecule type" value="Genomic_DNA"/>
</dbReference>
<evidence type="ECO:0000313" key="1">
    <source>
        <dbReference type="EMBL" id="SIP74019.1"/>
    </source>
</evidence>
<organism evidence="1 2">
    <name type="scientific">Xenorhabdus innexi</name>
    <dbReference type="NCBI Taxonomy" id="290109"/>
    <lineage>
        <taxon>Bacteria</taxon>
        <taxon>Pseudomonadati</taxon>
        <taxon>Pseudomonadota</taxon>
        <taxon>Gammaproteobacteria</taxon>
        <taxon>Enterobacterales</taxon>
        <taxon>Morganellaceae</taxon>
        <taxon>Xenorhabdus</taxon>
    </lineage>
</organism>
<proteinExistence type="predicted"/>